<feature type="transmembrane region" description="Helical" evidence="8">
    <location>
        <begin position="569"/>
        <end position="586"/>
    </location>
</feature>
<comment type="subcellular location">
    <subcellularLocation>
        <location evidence="1">Cell membrane</location>
        <topology evidence="1">Multi-pass membrane protein</topology>
    </subcellularLocation>
    <subcellularLocation>
        <location evidence="8">Membrane</location>
        <topology evidence="8">Multi-pass membrane protein</topology>
    </subcellularLocation>
</comment>
<dbReference type="Proteomes" id="UP001318040">
    <property type="component" value="Chromosome 21"/>
</dbReference>
<dbReference type="GO" id="GO:0005886">
    <property type="term" value="C:plasma membrane"/>
    <property type="evidence" value="ECO:0007669"/>
    <property type="project" value="UniProtKB-SubCell"/>
</dbReference>
<dbReference type="InterPro" id="IPR049452">
    <property type="entry name" value="Anoctamin_TM"/>
</dbReference>
<keyword evidence="6 8" id="KW-0472">Membrane</keyword>
<evidence type="ECO:0000256" key="9">
    <source>
        <dbReference type="SAM" id="MobiDB-lite"/>
    </source>
</evidence>
<dbReference type="RefSeq" id="XP_032814119.1">
    <property type="nucleotide sequence ID" value="XM_032958228.1"/>
</dbReference>
<evidence type="ECO:0000256" key="2">
    <source>
        <dbReference type="ARBA" id="ARBA00009671"/>
    </source>
</evidence>
<evidence type="ECO:0000256" key="1">
    <source>
        <dbReference type="ARBA" id="ARBA00004651"/>
    </source>
</evidence>
<evidence type="ECO:0000259" key="11">
    <source>
        <dbReference type="Pfam" id="PF16178"/>
    </source>
</evidence>
<dbReference type="AlphaFoldDB" id="A0AAJ7TAB6"/>
<dbReference type="GO" id="GO:0046983">
    <property type="term" value="F:protein dimerization activity"/>
    <property type="evidence" value="ECO:0007669"/>
    <property type="project" value="InterPro"/>
</dbReference>
<dbReference type="PANTHER" id="PTHR12308:SF23">
    <property type="entry name" value="ANOCTAMIN-5"/>
    <property type="match status" value="1"/>
</dbReference>
<evidence type="ECO:0000256" key="3">
    <source>
        <dbReference type="ARBA" id="ARBA00022475"/>
    </source>
</evidence>
<dbReference type="KEGG" id="pmrn:116944546"/>
<feature type="transmembrane region" description="Helical" evidence="8">
    <location>
        <begin position="392"/>
        <end position="411"/>
    </location>
</feature>
<feature type="domain" description="Anoctamin transmembrane" evidence="10">
    <location>
        <begin position="302"/>
        <end position="884"/>
    </location>
</feature>
<evidence type="ECO:0000259" key="10">
    <source>
        <dbReference type="Pfam" id="PF04547"/>
    </source>
</evidence>
<evidence type="ECO:0000256" key="7">
    <source>
        <dbReference type="ARBA" id="ARBA00023180"/>
    </source>
</evidence>
<proteinExistence type="inferred from homology"/>
<feature type="domain" description="Anoctamin dimerisation" evidence="11">
    <location>
        <begin position="79"/>
        <end position="299"/>
    </location>
</feature>
<feature type="region of interest" description="Disordered" evidence="9">
    <location>
        <begin position="37"/>
        <end position="69"/>
    </location>
</feature>
<dbReference type="InterPro" id="IPR007632">
    <property type="entry name" value="Anoctamin"/>
</dbReference>
<feature type="compositionally biased region" description="Pro residues" evidence="9">
    <location>
        <begin position="911"/>
        <end position="921"/>
    </location>
</feature>
<keyword evidence="4 8" id="KW-0812">Transmembrane</keyword>
<dbReference type="GO" id="GO:0005254">
    <property type="term" value="F:chloride channel activity"/>
    <property type="evidence" value="ECO:0007669"/>
    <property type="project" value="TreeGrafter"/>
</dbReference>
<comment type="similarity">
    <text evidence="2 8">Belongs to the anoctamin family.</text>
</comment>
<keyword evidence="12" id="KW-1185">Reference proteome</keyword>
<feature type="region of interest" description="Disordered" evidence="9">
    <location>
        <begin position="904"/>
        <end position="965"/>
    </location>
</feature>
<comment type="caution">
    <text evidence="8">Lacks conserved residue(s) required for the propagation of feature annotation.</text>
</comment>
<organism evidence="12 13">
    <name type="scientific">Petromyzon marinus</name>
    <name type="common">Sea lamprey</name>
    <dbReference type="NCBI Taxonomy" id="7757"/>
    <lineage>
        <taxon>Eukaryota</taxon>
        <taxon>Metazoa</taxon>
        <taxon>Chordata</taxon>
        <taxon>Craniata</taxon>
        <taxon>Vertebrata</taxon>
        <taxon>Cyclostomata</taxon>
        <taxon>Hyperoartia</taxon>
        <taxon>Petromyzontiformes</taxon>
        <taxon>Petromyzontidae</taxon>
        <taxon>Petromyzon</taxon>
    </lineage>
</organism>
<evidence type="ECO:0000256" key="6">
    <source>
        <dbReference type="ARBA" id="ARBA00023136"/>
    </source>
</evidence>
<dbReference type="Pfam" id="PF16178">
    <property type="entry name" value="Anoct_dimer"/>
    <property type="match status" value="1"/>
</dbReference>
<feature type="transmembrane region" description="Helical" evidence="8">
    <location>
        <begin position="313"/>
        <end position="340"/>
    </location>
</feature>
<keyword evidence="5 8" id="KW-1133">Transmembrane helix</keyword>
<keyword evidence="7" id="KW-0325">Glycoprotein</keyword>
<feature type="compositionally biased region" description="Gly residues" evidence="9">
    <location>
        <begin position="939"/>
        <end position="948"/>
    </location>
</feature>
<feature type="compositionally biased region" description="Basic and acidic residues" evidence="9">
    <location>
        <begin position="39"/>
        <end position="50"/>
    </location>
</feature>
<protein>
    <recommendedName>
        <fullName evidence="8">Anoctamin</fullName>
    </recommendedName>
</protein>
<feature type="transmembrane region" description="Helical" evidence="8">
    <location>
        <begin position="519"/>
        <end position="537"/>
    </location>
</feature>
<keyword evidence="3" id="KW-1003">Cell membrane</keyword>
<accession>A0AAJ7TAB6</accession>
<evidence type="ECO:0000256" key="5">
    <source>
        <dbReference type="ARBA" id="ARBA00022989"/>
    </source>
</evidence>
<reference evidence="13" key="1">
    <citation type="submission" date="2025-08" db="UniProtKB">
        <authorList>
            <consortium name="RefSeq"/>
        </authorList>
    </citation>
    <scope>IDENTIFICATION</scope>
    <source>
        <tissue evidence="13">Sperm</tissue>
    </source>
</reference>
<name>A0AAJ7TAB6_PETMA</name>
<feature type="transmembrane region" description="Helical" evidence="8">
    <location>
        <begin position="683"/>
        <end position="706"/>
    </location>
</feature>
<dbReference type="InterPro" id="IPR032394">
    <property type="entry name" value="Anoct_dimer"/>
</dbReference>
<feature type="transmembrane region" description="Helical" evidence="8">
    <location>
        <begin position="473"/>
        <end position="499"/>
    </location>
</feature>
<gene>
    <name evidence="13" type="primary">LOC116944546</name>
</gene>
<dbReference type="Pfam" id="PF04547">
    <property type="entry name" value="Anoctamin"/>
    <property type="match status" value="1"/>
</dbReference>
<feature type="compositionally biased region" description="Low complexity" evidence="9">
    <location>
        <begin position="54"/>
        <end position="66"/>
    </location>
</feature>
<dbReference type="GeneID" id="116944546"/>
<evidence type="ECO:0000256" key="4">
    <source>
        <dbReference type="ARBA" id="ARBA00022692"/>
    </source>
</evidence>
<evidence type="ECO:0000256" key="8">
    <source>
        <dbReference type="RuleBase" id="RU280814"/>
    </source>
</evidence>
<evidence type="ECO:0000313" key="12">
    <source>
        <dbReference type="Proteomes" id="UP001318040"/>
    </source>
</evidence>
<sequence length="965" mass="109425">MSTERILDGDSDDGVLVHNRGLTNVGVVNEGADIVSEEQGEREAEQKEVVPVKLPQDLPSSQSSLPRGPFLPLQKDTVYFRDGIRRIDFILAYDDENNSQGDIKNQEKRSKYQASLMKMGLELEMEPKEESVSGRTTYVKVHAPWASLSTYAEILHIQVPLKESDLTRGSRSQHGLLDYLSKPFRLKPGAVPEEPEYFTSPFKHSQQDFYSITDHEVLIPPAIRSQIVHYMLLQCGVSQDSKKTFNYNQMMDNGCYTVAYPLHDSQYEYPPEDSSSRGDRNTLWREWARPRRFFKEQPLDLVRSYFGEQVALYFAWLGFYTKMLSVAALVGLACFLFGAVNKEQSFSNEELCDDALSGALVMCPQCDKTCTFWMLNSTCESAKNSYMFDNPATIFFAVFMGLWAMVFLEMWKRSQASLAFRWDLTAAAQAGPARPEYEARCSGKKLNVVTMEEEPHVPKTTLRLRYCLSGVTVLFWMLLIIASILGVIVYRLSIFIIFASSIPKQVSEIKVIGTLLTPQMATSITASVLNVIVIIILNKCYDRLALVLTDLEMPKTQVDFENRLTLKKFLFQFINYYSACFYIAFFKGKFISYPGDYTYLGVWRNEECSPAGCLVELTTQLTIVMGVKQILGNFQEIILPWFMTWWAQRRAKQRPQDVYTRWEQDKDLQPQSKLGLFNEYLEMVIQFGFVTLFVASFPLSPLLALLNNVMEVRVDAWKLVTKTRRPVVSRASGIGAWEDILGVVATLSVLTNVCIVAFTSDIIPRLVYYYGYSAGHGTGFPTMRGYNENSLSVFNISDFQEQNIPDELPPWFDLAIHTTCRYRDYRYPPGHPQAYSLNMQYWHVLAAKLAFVIVTEHVVFLTNSFIAYVIPDMPSHVRACVRRERFLVHKILEQAELGRLRDSLLADAPGPSTPPPSPPDPRVGSADGAGPTAPHSSEGGRGPDGGRVGQRRGRQMESPAPHKEM</sequence>
<evidence type="ECO:0000313" key="13">
    <source>
        <dbReference type="RefSeq" id="XP_032814119.1"/>
    </source>
</evidence>
<dbReference type="PANTHER" id="PTHR12308">
    <property type="entry name" value="ANOCTAMIN"/>
    <property type="match status" value="1"/>
</dbReference>